<evidence type="ECO:0000256" key="15">
    <source>
        <dbReference type="ARBA" id="ARBA00033270"/>
    </source>
</evidence>
<dbReference type="InterPro" id="IPR018365">
    <property type="entry name" value="Cell_cycle_FtsW-rel_CS"/>
</dbReference>
<evidence type="ECO:0000256" key="4">
    <source>
        <dbReference type="ARBA" id="ARBA00022618"/>
    </source>
</evidence>
<feature type="compositionally biased region" description="Low complexity" evidence="22">
    <location>
        <begin position="14"/>
        <end position="31"/>
    </location>
</feature>
<evidence type="ECO:0000256" key="6">
    <source>
        <dbReference type="ARBA" id="ARBA00022679"/>
    </source>
</evidence>
<dbReference type="Proteomes" id="UP000543556">
    <property type="component" value="Unassembled WGS sequence"/>
</dbReference>
<comment type="similarity">
    <text evidence="16">Belongs to the SEDS family. FtsW subfamily.</text>
</comment>
<comment type="subcellular location">
    <subcellularLocation>
        <location evidence="1">Cell membrane</location>
        <topology evidence="1">Multi-pass membrane protein</topology>
    </subcellularLocation>
</comment>
<dbReference type="Pfam" id="PF01098">
    <property type="entry name" value="FTSW_RODA_SPOVE"/>
    <property type="match status" value="1"/>
</dbReference>
<evidence type="ECO:0000256" key="9">
    <source>
        <dbReference type="ARBA" id="ARBA00022984"/>
    </source>
</evidence>
<name>A0A7Y7IHA4_9MICC</name>
<feature type="transmembrane region" description="Helical" evidence="23">
    <location>
        <begin position="231"/>
        <end position="250"/>
    </location>
</feature>
<evidence type="ECO:0000256" key="23">
    <source>
        <dbReference type="SAM" id="Phobius"/>
    </source>
</evidence>
<dbReference type="AlphaFoldDB" id="A0A7Y7IHA4"/>
<feature type="transmembrane region" description="Helical" evidence="23">
    <location>
        <begin position="87"/>
        <end position="108"/>
    </location>
</feature>
<comment type="function">
    <text evidence="21">Peptidoglycan polymerase that is essential for cell division.</text>
</comment>
<evidence type="ECO:0000256" key="12">
    <source>
        <dbReference type="ARBA" id="ARBA00023306"/>
    </source>
</evidence>
<feature type="transmembrane region" description="Helical" evidence="23">
    <location>
        <begin position="207"/>
        <end position="224"/>
    </location>
</feature>
<comment type="pathway">
    <text evidence="2">Cell wall biogenesis; peptidoglycan biosynthesis.</text>
</comment>
<feature type="transmembrane region" description="Helical" evidence="23">
    <location>
        <begin position="351"/>
        <end position="376"/>
    </location>
</feature>
<evidence type="ECO:0000256" key="11">
    <source>
        <dbReference type="ARBA" id="ARBA00023136"/>
    </source>
</evidence>
<organism evidence="24 25">
    <name type="scientific">Arthrobacter wenxiniae</name>
    <dbReference type="NCBI Taxonomy" id="2713570"/>
    <lineage>
        <taxon>Bacteria</taxon>
        <taxon>Bacillati</taxon>
        <taxon>Actinomycetota</taxon>
        <taxon>Actinomycetes</taxon>
        <taxon>Micrococcales</taxon>
        <taxon>Micrococcaceae</taxon>
        <taxon>Arthrobacter</taxon>
    </lineage>
</organism>
<protein>
    <recommendedName>
        <fullName evidence="17">Probable peptidoglycan glycosyltransferase FtsW</fullName>
        <ecNumber evidence="19">2.4.99.28</ecNumber>
    </recommendedName>
    <alternativeName>
        <fullName evidence="18">Cell division protein FtsW</fullName>
    </alternativeName>
    <alternativeName>
        <fullName evidence="15">Cell wall polymerase</fullName>
    </alternativeName>
    <alternativeName>
        <fullName evidence="14">Peptidoglycan polymerase</fullName>
    </alternativeName>
</protein>
<evidence type="ECO:0000256" key="13">
    <source>
        <dbReference type="ARBA" id="ARBA00023316"/>
    </source>
</evidence>
<reference evidence="24 25" key="1">
    <citation type="submission" date="2020-02" db="EMBL/GenBank/DDBJ databases">
        <title>Genome sequence of strain AETb3-4.</title>
        <authorList>
            <person name="Gao J."/>
            <person name="Zhang X."/>
        </authorList>
    </citation>
    <scope>NUCLEOTIDE SEQUENCE [LARGE SCALE GENOMIC DNA]</scope>
    <source>
        <strain evidence="24 25">AETb3-4</strain>
    </source>
</reference>
<evidence type="ECO:0000256" key="1">
    <source>
        <dbReference type="ARBA" id="ARBA00004651"/>
    </source>
</evidence>
<keyword evidence="9" id="KW-0573">Peptidoglycan synthesis</keyword>
<keyword evidence="11 23" id="KW-0472">Membrane</keyword>
<keyword evidence="10 23" id="KW-1133">Transmembrane helix</keyword>
<keyword evidence="6" id="KW-0808">Transferase</keyword>
<evidence type="ECO:0000256" key="5">
    <source>
        <dbReference type="ARBA" id="ARBA00022676"/>
    </source>
</evidence>
<dbReference type="GO" id="GO:0032153">
    <property type="term" value="C:cell division site"/>
    <property type="evidence" value="ECO:0007669"/>
    <property type="project" value="TreeGrafter"/>
</dbReference>
<feature type="transmembrane region" description="Helical" evidence="23">
    <location>
        <begin position="160"/>
        <end position="176"/>
    </location>
</feature>
<feature type="transmembrane region" description="Helical" evidence="23">
    <location>
        <begin position="120"/>
        <end position="140"/>
    </location>
</feature>
<dbReference type="GO" id="GO:0008955">
    <property type="term" value="F:peptidoglycan glycosyltransferase activity"/>
    <property type="evidence" value="ECO:0007669"/>
    <property type="project" value="UniProtKB-EC"/>
</dbReference>
<keyword evidence="5" id="KW-0328">Glycosyltransferase</keyword>
<evidence type="ECO:0000256" key="16">
    <source>
        <dbReference type="ARBA" id="ARBA00038053"/>
    </source>
</evidence>
<comment type="caution">
    <text evidence="24">The sequence shown here is derived from an EMBL/GenBank/DDBJ whole genome shotgun (WGS) entry which is preliminary data.</text>
</comment>
<feature type="transmembrane region" description="Helical" evidence="23">
    <location>
        <begin position="316"/>
        <end position="339"/>
    </location>
</feature>
<dbReference type="InterPro" id="IPR013437">
    <property type="entry name" value="FtsW"/>
</dbReference>
<dbReference type="PANTHER" id="PTHR30474">
    <property type="entry name" value="CELL CYCLE PROTEIN"/>
    <property type="match status" value="1"/>
</dbReference>
<dbReference type="PROSITE" id="PS00428">
    <property type="entry name" value="FTSW_RODA_SPOVE"/>
    <property type="match status" value="1"/>
</dbReference>
<dbReference type="EC" id="2.4.99.28" evidence="19"/>
<sequence>MARTPVQPGTSAKGHAPQTHTAPAAEAAGATGPQRLRHRLNELAGRPSASYYWIIGTTVALTCIGLMTVLSASAAESISEGMDPYTLFIKESIFAAAGMVLMMGLSFVPPSGLKKMAWPALVLSIILLMLVVFTPLGVSIGGNRNWISFGPSVQFQPSEAAKLALALWMAMVLARKGDLVRQWRHTVMPVVPAGVVVVGLILGGHDLGTAVITMSIIGAGLFFAGGSKRVLVSAVGLGIGVAALMAAVSGNRTARLSGFFGNCDNGQGLCDQAQNGLYALASGRWFGVGLGQSRQKWSWIPEAHNDFIFAILGEELGLIGTLAIIVLYAILAFAIFRVIMRRNDTLARVACGSVLAWIIGQAFVNIAMVAGLLPVIGVPLPLISYGGSALVVTLAALGVVLSFARTAREPAGGPTPAPQEMH</sequence>
<feature type="region of interest" description="Disordered" evidence="22">
    <location>
        <begin position="1"/>
        <end position="31"/>
    </location>
</feature>
<feature type="transmembrane region" description="Helical" evidence="23">
    <location>
        <begin position="183"/>
        <end position="201"/>
    </location>
</feature>
<evidence type="ECO:0000313" key="25">
    <source>
        <dbReference type="Proteomes" id="UP000543556"/>
    </source>
</evidence>
<evidence type="ECO:0000256" key="8">
    <source>
        <dbReference type="ARBA" id="ARBA00022960"/>
    </source>
</evidence>
<accession>A0A7Y7IHA4</accession>
<dbReference type="GO" id="GO:0051301">
    <property type="term" value="P:cell division"/>
    <property type="evidence" value="ECO:0007669"/>
    <property type="project" value="UniProtKB-KW"/>
</dbReference>
<keyword evidence="25" id="KW-1185">Reference proteome</keyword>
<keyword evidence="4" id="KW-0132">Cell division</keyword>
<evidence type="ECO:0000256" key="21">
    <source>
        <dbReference type="ARBA" id="ARBA00049966"/>
    </source>
</evidence>
<keyword evidence="7 23" id="KW-0812">Transmembrane</keyword>
<evidence type="ECO:0000256" key="17">
    <source>
        <dbReference type="ARBA" id="ARBA00041185"/>
    </source>
</evidence>
<comment type="catalytic activity">
    <reaction evidence="20">
        <text>[GlcNAc-(1-&gt;4)-Mur2Ac(oyl-L-Ala-gamma-D-Glu-L-Lys-D-Ala-D-Ala)](n)-di-trans,octa-cis-undecaprenyl diphosphate + beta-D-GlcNAc-(1-&gt;4)-Mur2Ac(oyl-L-Ala-gamma-D-Glu-L-Lys-D-Ala-D-Ala)-di-trans,octa-cis-undecaprenyl diphosphate = [GlcNAc-(1-&gt;4)-Mur2Ac(oyl-L-Ala-gamma-D-Glu-L-Lys-D-Ala-D-Ala)](n+1)-di-trans,octa-cis-undecaprenyl diphosphate + di-trans,octa-cis-undecaprenyl diphosphate + H(+)</text>
        <dbReference type="Rhea" id="RHEA:23708"/>
        <dbReference type="Rhea" id="RHEA-COMP:9602"/>
        <dbReference type="Rhea" id="RHEA-COMP:9603"/>
        <dbReference type="ChEBI" id="CHEBI:15378"/>
        <dbReference type="ChEBI" id="CHEBI:58405"/>
        <dbReference type="ChEBI" id="CHEBI:60033"/>
        <dbReference type="ChEBI" id="CHEBI:78435"/>
        <dbReference type="EC" id="2.4.99.28"/>
    </reaction>
</comment>
<keyword evidence="12" id="KW-0131">Cell cycle</keyword>
<feature type="transmembrane region" description="Helical" evidence="23">
    <location>
        <begin position="51"/>
        <end position="75"/>
    </location>
</feature>
<evidence type="ECO:0000256" key="3">
    <source>
        <dbReference type="ARBA" id="ARBA00022475"/>
    </source>
</evidence>
<evidence type="ECO:0000256" key="10">
    <source>
        <dbReference type="ARBA" id="ARBA00022989"/>
    </source>
</evidence>
<dbReference type="GO" id="GO:0005886">
    <property type="term" value="C:plasma membrane"/>
    <property type="evidence" value="ECO:0007669"/>
    <property type="project" value="UniProtKB-SubCell"/>
</dbReference>
<keyword evidence="8" id="KW-0133">Cell shape</keyword>
<dbReference type="GO" id="GO:0009252">
    <property type="term" value="P:peptidoglycan biosynthetic process"/>
    <property type="evidence" value="ECO:0007669"/>
    <property type="project" value="UniProtKB-KW"/>
</dbReference>
<evidence type="ECO:0000256" key="22">
    <source>
        <dbReference type="SAM" id="MobiDB-lite"/>
    </source>
</evidence>
<dbReference type="GO" id="GO:0015648">
    <property type="term" value="F:lipid-linked peptidoglycan transporter activity"/>
    <property type="evidence" value="ECO:0007669"/>
    <property type="project" value="TreeGrafter"/>
</dbReference>
<gene>
    <name evidence="24" type="primary">ftsW</name>
    <name evidence="24" type="ORF">G6034_10840</name>
</gene>
<dbReference type="InterPro" id="IPR001182">
    <property type="entry name" value="FtsW/RodA"/>
</dbReference>
<dbReference type="NCBIfam" id="TIGR02614">
    <property type="entry name" value="ftsW"/>
    <property type="match status" value="1"/>
</dbReference>
<evidence type="ECO:0000256" key="18">
    <source>
        <dbReference type="ARBA" id="ARBA00041418"/>
    </source>
</evidence>
<dbReference type="EMBL" id="JAAMFM010000014">
    <property type="protein sequence ID" value="NVM95402.1"/>
    <property type="molecule type" value="Genomic_DNA"/>
</dbReference>
<dbReference type="RefSeq" id="WP_176635125.1">
    <property type="nucleotide sequence ID" value="NZ_JAAMFM010000014.1"/>
</dbReference>
<keyword evidence="13" id="KW-0961">Cell wall biogenesis/degradation</keyword>
<evidence type="ECO:0000256" key="7">
    <source>
        <dbReference type="ARBA" id="ARBA00022692"/>
    </source>
</evidence>
<feature type="transmembrane region" description="Helical" evidence="23">
    <location>
        <begin position="382"/>
        <end position="404"/>
    </location>
</feature>
<dbReference type="GO" id="GO:0008360">
    <property type="term" value="P:regulation of cell shape"/>
    <property type="evidence" value="ECO:0007669"/>
    <property type="project" value="UniProtKB-KW"/>
</dbReference>
<evidence type="ECO:0000313" key="24">
    <source>
        <dbReference type="EMBL" id="NVM95402.1"/>
    </source>
</evidence>
<keyword evidence="3" id="KW-1003">Cell membrane</keyword>
<evidence type="ECO:0000256" key="20">
    <source>
        <dbReference type="ARBA" id="ARBA00049902"/>
    </source>
</evidence>
<proteinExistence type="inferred from homology"/>
<evidence type="ECO:0000256" key="19">
    <source>
        <dbReference type="ARBA" id="ARBA00044770"/>
    </source>
</evidence>
<dbReference type="GO" id="GO:0071555">
    <property type="term" value="P:cell wall organization"/>
    <property type="evidence" value="ECO:0007669"/>
    <property type="project" value="UniProtKB-KW"/>
</dbReference>
<evidence type="ECO:0000256" key="2">
    <source>
        <dbReference type="ARBA" id="ARBA00004752"/>
    </source>
</evidence>
<dbReference type="PANTHER" id="PTHR30474:SF2">
    <property type="entry name" value="PEPTIDOGLYCAN GLYCOSYLTRANSFERASE FTSW-RELATED"/>
    <property type="match status" value="1"/>
</dbReference>
<evidence type="ECO:0000256" key="14">
    <source>
        <dbReference type="ARBA" id="ARBA00032370"/>
    </source>
</evidence>